<feature type="transmembrane region" description="Helical" evidence="7">
    <location>
        <begin position="16"/>
        <end position="36"/>
    </location>
</feature>
<dbReference type="SUPFAM" id="SSF103473">
    <property type="entry name" value="MFS general substrate transporter"/>
    <property type="match status" value="1"/>
</dbReference>
<keyword evidence="5 7" id="KW-1133">Transmembrane helix</keyword>
<comment type="subcellular location">
    <subcellularLocation>
        <location evidence="1">Cell membrane</location>
        <topology evidence="1">Multi-pass membrane protein</topology>
    </subcellularLocation>
</comment>
<evidence type="ECO:0000259" key="8">
    <source>
        <dbReference type="PROSITE" id="PS50850"/>
    </source>
</evidence>
<organism evidence="9 10">
    <name type="scientific">Rhizocola hellebori</name>
    <dbReference type="NCBI Taxonomy" id="1392758"/>
    <lineage>
        <taxon>Bacteria</taxon>
        <taxon>Bacillati</taxon>
        <taxon>Actinomycetota</taxon>
        <taxon>Actinomycetes</taxon>
        <taxon>Micromonosporales</taxon>
        <taxon>Micromonosporaceae</taxon>
        <taxon>Rhizocola</taxon>
    </lineage>
</organism>
<dbReference type="PROSITE" id="PS50850">
    <property type="entry name" value="MFS"/>
    <property type="match status" value="1"/>
</dbReference>
<keyword evidence="4 7" id="KW-0812">Transmembrane</keyword>
<evidence type="ECO:0000256" key="4">
    <source>
        <dbReference type="ARBA" id="ARBA00022692"/>
    </source>
</evidence>
<feature type="transmembrane region" description="Helical" evidence="7">
    <location>
        <begin position="278"/>
        <end position="300"/>
    </location>
</feature>
<keyword evidence="2" id="KW-0813">Transport</keyword>
<dbReference type="EMBL" id="BONY01000054">
    <property type="protein sequence ID" value="GIH08742.1"/>
    <property type="molecule type" value="Genomic_DNA"/>
</dbReference>
<evidence type="ECO:0000256" key="6">
    <source>
        <dbReference type="ARBA" id="ARBA00023136"/>
    </source>
</evidence>
<evidence type="ECO:0000256" key="5">
    <source>
        <dbReference type="ARBA" id="ARBA00022989"/>
    </source>
</evidence>
<feature type="transmembrane region" description="Helical" evidence="7">
    <location>
        <begin position="306"/>
        <end position="327"/>
    </location>
</feature>
<dbReference type="PROSITE" id="PS00216">
    <property type="entry name" value="SUGAR_TRANSPORT_1"/>
    <property type="match status" value="1"/>
</dbReference>
<feature type="transmembrane region" description="Helical" evidence="7">
    <location>
        <begin position="365"/>
        <end position="387"/>
    </location>
</feature>
<dbReference type="PANTHER" id="PTHR23517:SF2">
    <property type="entry name" value="MULTIDRUG RESISTANCE PROTEIN MDTH"/>
    <property type="match status" value="1"/>
</dbReference>
<feature type="transmembrane region" description="Helical" evidence="7">
    <location>
        <begin position="166"/>
        <end position="188"/>
    </location>
</feature>
<evidence type="ECO:0000256" key="2">
    <source>
        <dbReference type="ARBA" id="ARBA00022448"/>
    </source>
</evidence>
<protein>
    <submittedName>
        <fullName evidence="9">MFS transporter</fullName>
    </submittedName>
</protein>
<dbReference type="Pfam" id="PF07690">
    <property type="entry name" value="MFS_1"/>
    <property type="match status" value="1"/>
</dbReference>
<dbReference type="InterPro" id="IPR005829">
    <property type="entry name" value="Sugar_transporter_CS"/>
</dbReference>
<name>A0A8J3VJQ5_9ACTN</name>
<feature type="transmembrane region" description="Helical" evidence="7">
    <location>
        <begin position="246"/>
        <end position="266"/>
    </location>
</feature>
<keyword evidence="10" id="KW-1185">Reference proteome</keyword>
<accession>A0A8J3VJQ5</accession>
<sequence length="407" mass="42838">MRRFLSDTVGGLPRTFWTLFTALLVNRIGAFGMLLLPTYLTTARGTTLAMAGLITGGYGAGGAIGTLTGGVLADRWGRKRTYLLGTSASAILMLALGFAGPLWLIALLAILLGLTHMLPSPAMVAAIVDVTPEADRPRAFNLQFWAFNMGSAVAAALAGIVAEFSFFALFVADASMTAITALLILFWVPETLPTRSTTGPRPGLGRVLTDRVFMAFVGLTFVLALLTAQGVSTVQLAMAADGLRPAVYGLVVSLGGAMIVLGQLFVPKLVGHRRHGRVLAFSFTLLAFGFASVAFADLAWVYLGAAVIWTLGQMFAAPANASVIAELAPWHMRARYQGVFNLVFPAAFFVAPAVGGWSLQTLGAWHWIVCGVLGLAGGWGHLAASAARESRLDRERAALSVAEPVAA</sequence>
<evidence type="ECO:0000313" key="10">
    <source>
        <dbReference type="Proteomes" id="UP000612899"/>
    </source>
</evidence>
<evidence type="ECO:0000313" key="9">
    <source>
        <dbReference type="EMBL" id="GIH08742.1"/>
    </source>
</evidence>
<dbReference type="Proteomes" id="UP000612899">
    <property type="component" value="Unassembled WGS sequence"/>
</dbReference>
<keyword evidence="6 7" id="KW-0472">Membrane</keyword>
<dbReference type="InterPro" id="IPR011701">
    <property type="entry name" value="MFS"/>
</dbReference>
<feature type="transmembrane region" description="Helical" evidence="7">
    <location>
        <begin position="208"/>
        <end position="226"/>
    </location>
</feature>
<evidence type="ECO:0000256" key="3">
    <source>
        <dbReference type="ARBA" id="ARBA00022475"/>
    </source>
</evidence>
<dbReference type="InterPro" id="IPR050171">
    <property type="entry name" value="MFS_Transporters"/>
</dbReference>
<keyword evidence="3" id="KW-1003">Cell membrane</keyword>
<evidence type="ECO:0000256" key="7">
    <source>
        <dbReference type="SAM" id="Phobius"/>
    </source>
</evidence>
<dbReference type="Gene3D" id="1.20.1250.20">
    <property type="entry name" value="MFS general substrate transporter like domains"/>
    <property type="match status" value="1"/>
</dbReference>
<dbReference type="PANTHER" id="PTHR23517">
    <property type="entry name" value="RESISTANCE PROTEIN MDTM, PUTATIVE-RELATED-RELATED"/>
    <property type="match status" value="1"/>
</dbReference>
<feature type="transmembrane region" description="Helical" evidence="7">
    <location>
        <begin position="140"/>
        <end position="160"/>
    </location>
</feature>
<gene>
    <name evidence="9" type="ORF">Rhe02_68090</name>
</gene>
<feature type="transmembrane region" description="Helical" evidence="7">
    <location>
        <begin position="339"/>
        <end position="359"/>
    </location>
</feature>
<feature type="domain" description="Major facilitator superfamily (MFS) profile" evidence="8">
    <location>
        <begin position="1"/>
        <end position="407"/>
    </location>
</feature>
<evidence type="ECO:0000256" key="1">
    <source>
        <dbReference type="ARBA" id="ARBA00004651"/>
    </source>
</evidence>
<dbReference type="GO" id="GO:0022857">
    <property type="term" value="F:transmembrane transporter activity"/>
    <property type="evidence" value="ECO:0007669"/>
    <property type="project" value="InterPro"/>
</dbReference>
<reference evidence="9" key="1">
    <citation type="submission" date="2021-01" db="EMBL/GenBank/DDBJ databases">
        <title>Whole genome shotgun sequence of Rhizocola hellebori NBRC 109834.</title>
        <authorList>
            <person name="Komaki H."/>
            <person name="Tamura T."/>
        </authorList>
    </citation>
    <scope>NUCLEOTIDE SEQUENCE</scope>
    <source>
        <strain evidence="9">NBRC 109834</strain>
    </source>
</reference>
<comment type="caution">
    <text evidence="9">The sequence shown here is derived from an EMBL/GenBank/DDBJ whole genome shotgun (WGS) entry which is preliminary data.</text>
</comment>
<dbReference type="RefSeq" id="WP_239124225.1">
    <property type="nucleotide sequence ID" value="NZ_BONY01000054.1"/>
</dbReference>
<dbReference type="GO" id="GO:0005886">
    <property type="term" value="C:plasma membrane"/>
    <property type="evidence" value="ECO:0007669"/>
    <property type="project" value="UniProtKB-SubCell"/>
</dbReference>
<dbReference type="InterPro" id="IPR036259">
    <property type="entry name" value="MFS_trans_sf"/>
</dbReference>
<dbReference type="InterPro" id="IPR020846">
    <property type="entry name" value="MFS_dom"/>
</dbReference>
<dbReference type="AlphaFoldDB" id="A0A8J3VJQ5"/>
<proteinExistence type="predicted"/>
<feature type="transmembrane region" description="Helical" evidence="7">
    <location>
        <begin position="48"/>
        <end position="69"/>
    </location>
</feature>